<keyword evidence="2" id="KW-1185">Reference proteome</keyword>
<sequence length="95" mass="10456">MCDSNKSFFRLGTFSRIHQKSCAGALFQKPTAISKMACYLKKALPDAFVRKMPAITDGVTVVVVVVVWRTRVAKGPLRFSGAHFHVKFGESLPAV</sequence>
<evidence type="ECO:0000313" key="2">
    <source>
        <dbReference type="Proteomes" id="UP001054837"/>
    </source>
</evidence>
<dbReference type="AlphaFoldDB" id="A0AAV4SRZ0"/>
<protein>
    <submittedName>
        <fullName evidence="1">Uncharacterized protein</fullName>
    </submittedName>
</protein>
<accession>A0AAV4SRZ0</accession>
<proteinExistence type="predicted"/>
<dbReference type="Proteomes" id="UP001054837">
    <property type="component" value="Unassembled WGS sequence"/>
</dbReference>
<reference evidence="1 2" key="1">
    <citation type="submission" date="2021-06" db="EMBL/GenBank/DDBJ databases">
        <title>Caerostris darwini draft genome.</title>
        <authorList>
            <person name="Kono N."/>
            <person name="Arakawa K."/>
        </authorList>
    </citation>
    <scope>NUCLEOTIDE SEQUENCE [LARGE SCALE GENOMIC DNA]</scope>
</reference>
<gene>
    <name evidence="1" type="ORF">CDAR_35411</name>
</gene>
<evidence type="ECO:0000313" key="1">
    <source>
        <dbReference type="EMBL" id="GIY34383.1"/>
    </source>
</evidence>
<name>A0AAV4SRZ0_9ARAC</name>
<dbReference type="EMBL" id="BPLQ01008057">
    <property type="protein sequence ID" value="GIY34383.1"/>
    <property type="molecule type" value="Genomic_DNA"/>
</dbReference>
<organism evidence="1 2">
    <name type="scientific">Caerostris darwini</name>
    <dbReference type="NCBI Taxonomy" id="1538125"/>
    <lineage>
        <taxon>Eukaryota</taxon>
        <taxon>Metazoa</taxon>
        <taxon>Ecdysozoa</taxon>
        <taxon>Arthropoda</taxon>
        <taxon>Chelicerata</taxon>
        <taxon>Arachnida</taxon>
        <taxon>Araneae</taxon>
        <taxon>Araneomorphae</taxon>
        <taxon>Entelegynae</taxon>
        <taxon>Araneoidea</taxon>
        <taxon>Araneidae</taxon>
        <taxon>Caerostris</taxon>
    </lineage>
</organism>
<comment type="caution">
    <text evidence="1">The sequence shown here is derived from an EMBL/GenBank/DDBJ whole genome shotgun (WGS) entry which is preliminary data.</text>
</comment>